<dbReference type="PANTHER" id="PTHR42756">
    <property type="entry name" value="TRANSCRIPTIONAL REGULATOR, MARR"/>
    <property type="match status" value="1"/>
</dbReference>
<dbReference type="GO" id="GO:0003677">
    <property type="term" value="F:DNA binding"/>
    <property type="evidence" value="ECO:0007669"/>
    <property type="project" value="UniProtKB-KW"/>
</dbReference>
<comment type="caution">
    <text evidence="5">The sequence shown here is derived from an EMBL/GenBank/DDBJ whole genome shotgun (WGS) entry which is preliminary data.</text>
</comment>
<dbReference type="Gene3D" id="1.10.10.10">
    <property type="entry name" value="Winged helix-like DNA-binding domain superfamily/Winged helix DNA-binding domain"/>
    <property type="match status" value="1"/>
</dbReference>
<dbReference type="SUPFAM" id="SSF46785">
    <property type="entry name" value="Winged helix' DNA-binding domain"/>
    <property type="match status" value="1"/>
</dbReference>
<dbReference type="InterPro" id="IPR000835">
    <property type="entry name" value="HTH_MarR-typ"/>
</dbReference>
<keyword evidence="2" id="KW-0238">DNA-binding</keyword>
<accession>A0A3A4BH14</accession>
<evidence type="ECO:0000313" key="6">
    <source>
        <dbReference type="Proteomes" id="UP000265768"/>
    </source>
</evidence>
<dbReference type="RefSeq" id="WP_119925351.1">
    <property type="nucleotide sequence ID" value="NZ_QZEY01000002.1"/>
</dbReference>
<dbReference type="PANTHER" id="PTHR42756:SF1">
    <property type="entry name" value="TRANSCRIPTIONAL REPRESSOR OF EMRAB OPERON"/>
    <property type="match status" value="1"/>
</dbReference>
<feature type="domain" description="HTH marR-type" evidence="4">
    <location>
        <begin position="22"/>
        <end position="156"/>
    </location>
</feature>
<dbReference type="PRINTS" id="PR00598">
    <property type="entry name" value="HTHMARR"/>
</dbReference>
<keyword evidence="1" id="KW-0805">Transcription regulation</keyword>
<dbReference type="InterPro" id="IPR036390">
    <property type="entry name" value="WH_DNA-bd_sf"/>
</dbReference>
<keyword evidence="6" id="KW-1185">Reference proteome</keyword>
<evidence type="ECO:0000256" key="1">
    <source>
        <dbReference type="ARBA" id="ARBA00023015"/>
    </source>
</evidence>
<gene>
    <name evidence="5" type="ORF">D5H75_05985</name>
</gene>
<organism evidence="5 6">
    <name type="scientific">Bailinhaonella thermotolerans</name>
    <dbReference type="NCBI Taxonomy" id="1070861"/>
    <lineage>
        <taxon>Bacteria</taxon>
        <taxon>Bacillati</taxon>
        <taxon>Actinomycetota</taxon>
        <taxon>Actinomycetes</taxon>
        <taxon>Streptosporangiales</taxon>
        <taxon>Streptosporangiaceae</taxon>
        <taxon>Bailinhaonella</taxon>
    </lineage>
</organism>
<protein>
    <submittedName>
        <fullName evidence="5">MarR family transcriptional regulator</fullName>
    </submittedName>
</protein>
<sequence>MEDSVDRHLARWRGKGPYDERVEGVVTRMQLLVKHLRQAKEASMAEVGLQEFEFQTLHLLAARDDRRATPTELASQLLLSPAGMTGRLDTLERAGLVRRIRGSGDRRRVDVEMTERGHDLWMEAMVIQARVETGLVGVLSPAERETLDALLKRLLLKAEAEAEAGR</sequence>
<dbReference type="SMART" id="SM00347">
    <property type="entry name" value="HTH_MARR"/>
    <property type="match status" value="1"/>
</dbReference>
<dbReference type="OrthoDB" id="5243957at2"/>
<dbReference type="Pfam" id="PF12802">
    <property type="entry name" value="MarR_2"/>
    <property type="match status" value="1"/>
</dbReference>
<evidence type="ECO:0000313" key="5">
    <source>
        <dbReference type="EMBL" id="RJL34052.1"/>
    </source>
</evidence>
<reference evidence="5 6" key="1">
    <citation type="submission" date="2018-09" db="EMBL/GenBank/DDBJ databases">
        <title>YIM 75507 draft genome.</title>
        <authorList>
            <person name="Tang S."/>
            <person name="Feng Y."/>
        </authorList>
    </citation>
    <scope>NUCLEOTIDE SEQUENCE [LARGE SCALE GENOMIC DNA]</scope>
    <source>
        <strain evidence="5 6">YIM 75507</strain>
    </source>
</reference>
<dbReference type="AlphaFoldDB" id="A0A3A4BH14"/>
<keyword evidence="3" id="KW-0804">Transcription</keyword>
<dbReference type="Proteomes" id="UP000265768">
    <property type="component" value="Unassembled WGS sequence"/>
</dbReference>
<name>A0A3A4BH14_9ACTN</name>
<evidence type="ECO:0000256" key="3">
    <source>
        <dbReference type="ARBA" id="ARBA00023163"/>
    </source>
</evidence>
<proteinExistence type="predicted"/>
<dbReference type="InterPro" id="IPR036388">
    <property type="entry name" value="WH-like_DNA-bd_sf"/>
</dbReference>
<evidence type="ECO:0000256" key="2">
    <source>
        <dbReference type="ARBA" id="ARBA00023125"/>
    </source>
</evidence>
<dbReference type="GO" id="GO:0003700">
    <property type="term" value="F:DNA-binding transcription factor activity"/>
    <property type="evidence" value="ECO:0007669"/>
    <property type="project" value="InterPro"/>
</dbReference>
<dbReference type="EMBL" id="QZEY01000002">
    <property type="protein sequence ID" value="RJL34052.1"/>
    <property type="molecule type" value="Genomic_DNA"/>
</dbReference>
<evidence type="ECO:0000259" key="4">
    <source>
        <dbReference type="PROSITE" id="PS50995"/>
    </source>
</evidence>
<dbReference type="PROSITE" id="PS50995">
    <property type="entry name" value="HTH_MARR_2"/>
    <property type="match status" value="1"/>
</dbReference>